<dbReference type="Proteomes" id="UP000327044">
    <property type="component" value="Unassembled WGS sequence"/>
</dbReference>
<sequence length="281" mass="32137">MSIALFNAEMSVSKIIEKRRQSLKAGLRLRLRSRAVRNLQECFEEASRPVNCSRKTRSKVRLKTNPENKTKSHGISKVKFTLAGGAEDLRRTRRTIRPPLKFMDLSFKSYRPKPLPPPSSPETKNKRQKLANVKQERPESRVVTPRTPLAVENLSYYSCVHTIINNKTLPITWYSTPTPTVGKFANPVEVFYTLKDIPAHGFTVSCGYMVISPDIEILEFPRSEVTMFKIENGKAIVKQQLKEVQMEKLFCFYVPLGSAYYIKNISCSKPLVLFFSKLTSQ</sequence>
<evidence type="ECO:0000313" key="2">
    <source>
        <dbReference type="EMBL" id="KAB0794354.1"/>
    </source>
</evidence>
<proteinExistence type="predicted"/>
<accession>A0A5N4AAL9</accession>
<evidence type="ECO:0000256" key="1">
    <source>
        <dbReference type="SAM" id="MobiDB-lite"/>
    </source>
</evidence>
<dbReference type="EMBL" id="VVIM01000008">
    <property type="protein sequence ID" value="KAB0794354.1"/>
    <property type="molecule type" value="Genomic_DNA"/>
</dbReference>
<organism evidence="2 3">
    <name type="scientific">Photinus pyralis</name>
    <name type="common">Common eastern firefly</name>
    <name type="synonym">Lampyris pyralis</name>
    <dbReference type="NCBI Taxonomy" id="7054"/>
    <lineage>
        <taxon>Eukaryota</taxon>
        <taxon>Metazoa</taxon>
        <taxon>Ecdysozoa</taxon>
        <taxon>Arthropoda</taxon>
        <taxon>Hexapoda</taxon>
        <taxon>Insecta</taxon>
        <taxon>Pterygota</taxon>
        <taxon>Neoptera</taxon>
        <taxon>Endopterygota</taxon>
        <taxon>Coleoptera</taxon>
        <taxon>Polyphaga</taxon>
        <taxon>Elateriformia</taxon>
        <taxon>Elateroidea</taxon>
        <taxon>Lampyridae</taxon>
        <taxon>Lampyrinae</taxon>
        <taxon>Photinus</taxon>
    </lineage>
</organism>
<keyword evidence="3" id="KW-1185">Reference proteome</keyword>
<evidence type="ECO:0000313" key="3">
    <source>
        <dbReference type="Proteomes" id="UP000327044"/>
    </source>
</evidence>
<reference evidence="2 3" key="1">
    <citation type="journal article" date="2018" name="Elife">
        <title>Firefly genomes illuminate parallel origins of bioluminescence in beetles.</title>
        <authorList>
            <person name="Fallon T.R."/>
            <person name="Lower S.E."/>
            <person name="Chang C.H."/>
            <person name="Bessho-Uehara M."/>
            <person name="Martin G.J."/>
            <person name="Bewick A.J."/>
            <person name="Behringer M."/>
            <person name="Debat H.J."/>
            <person name="Wong I."/>
            <person name="Day J.C."/>
            <person name="Suvorov A."/>
            <person name="Silva C.J."/>
            <person name="Stanger-Hall K.F."/>
            <person name="Hall D.W."/>
            <person name="Schmitz R.J."/>
            <person name="Nelson D.R."/>
            <person name="Lewis S.M."/>
            <person name="Shigenobu S."/>
            <person name="Bybee S.M."/>
            <person name="Larracuente A.M."/>
            <person name="Oba Y."/>
            <person name="Weng J.K."/>
        </authorList>
    </citation>
    <scope>NUCLEOTIDE SEQUENCE [LARGE SCALE GENOMIC DNA]</scope>
    <source>
        <strain evidence="2">1611_PpyrPB1</strain>
        <tissue evidence="2">Whole body</tissue>
    </source>
</reference>
<protein>
    <recommendedName>
        <fullName evidence="4">Mif2/CENP-C cupin domain-containing protein</fullName>
    </recommendedName>
</protein>
<dbReference type="AlphaFoldDB" id="A0A5N4AAL9"/>
<dbReference type="Gene3D" id="2.60.120.10">
    <property type="entry name" value="Jelly Rolls"/>
    <property type="match status" value="1"/>
</dbReference>
<dbReference type="InterPro" id="IPR014710">
    <property type="entry name" value="RmlC-like_jellyroll"/>
</dbReference>
<dbReference type="InParanoid" id="A0A5N4AAL9"/>
<gene>
    <name evidence="2" type="ORF">PPYR_11193</name>
</gene>
<comment type="caution">
    <text evidence="2">The sequence shown here is derived from an EMBL/GenBank/DDBJ whole genome shotgun (WGS) entry which is preliminary data.</text>
</comment>
<evidence type="ECO:0008006" key="4">
    <source>
        <dbReference type="Google" id="ProtNLM"/>
    </source>
</evidence>
<name>A0A5N4AAL9_PHOPY</name>
<feature type="region of interest" description="Disordered" evidence="1">
    <location>
        <begin position="107"/>
        <end position="143"/>
    </location>
</feature>